<dbReference type="Pfam" id="PF13191">
    <property type="entry name" value="AAA_16"/>
    <property type="match status" value="1"/>
</dbReference>
<dbReference type="EC" id="2.7.11.1" evidence="1"/>
<dbReference type="InterPro" id="IPR050660">
    <property type="entry name" value="NEK_Ser/Thr_kinase"/>
</dbReference>
<dbReference type="GO" id="GO:0004674">
    <property type="term" value="F:protein serine/threonine kinase activity"/>
    <property type="evidence" value="ECO:0007669"/>
    <property type="project" value="UniProtKB-EC"/>
</dbReference>
<evidence type="ECO:0000313" key="9">
    <source>
        <dbReference type="Proteomes" id="UP000238348"/>
    </source>
</evidence>
<dbReference type="InterPro" id="IPR041664">
    <property type="entry name" value="AAA_16"/>
</dbReference>
<dbReference type="InterPro" id="IPR011990">
    <property type="entry name" value="TPR-like_helical_dom_sf"/>
</dbReference>
<dbReference type="Gene3D" id="1.10.510.10">
    <property type="entry name" value="Transferase(Phosphotransferase) domain 1"/>
    <property type="match status" value="1"/>
</dbReference>
<feature type="domain" description="Protein kinase" evidence="7">
    <location>
        <begin position="61"/>
        <end position="326"/>
    </location>
</feature>
<feature type="compositionally biased region" description="Low complexity" evidence="6">
    <location>
        <begin position="343"/>
        <end position="363"/>
    </location>
</feature>
<accession>A0A2L0F6Z0</accession>
<dbReference type="Proteomes" id="UP000238348">
    <property type="component" value="Chromosome"/>
</dbReference>
<dbReference type="GO" id="GO:0005524">
    <property type="term" value="F:ATP binding"/>
    <property type="evidence" value="ECO:0007669"/>
    <property type="project" value="UniProtKB-KW"/>
</dbReference>
<protein>
    <recommendedName>
        <fullName evidence="1">non-specific serine/threonine protein kinase</fullName>
        <ecNumber evidence="1">2.7.11.1</ecNumber>
    </recommendedName>
</protein>
<evidence type="ECO:0000256" key="4">
    <source>
        <dbReference type="ARBA" id="ARBA00022777"/>
    </source>
</evidence>
<keyword evidence="2 8" id="KW-0808">Transferase</keyword>
<dbReference type="SUPFAM" id="SSF52540">
    <property type="entry name" value="P-loop containing nucleoside triphosphate hydrolases"/>
    <property type="match status" value="1"/>
</dbReference>
<dbReference type="InterPro" id="IPR027417">
    <property type="entry name" value="P-loop_NTPase"/>
</dbReference>
<dbReference type="InterPro" id="IPR003593">
    <property type="entry name" value="AAA+_ATPase"/>
</dbReference>
<dbReference type="Pfam" id="PF00069">
    <property type="entry name" value="Pkinase"/>
    <property type="match status" value="1"/>
</dbReference>
<sequence>MPSSLYREEPQRASAPAMQRCLGCGRRITVCCPLHGDLGFSGGAPDTLQATGVATPRIGGYRVRRLVARGGFGLVFEAGRERDGARVAIKVAREDRNGAPAYLEHEIAALARVVGPHVPAVHEHGRTAGGAPYLVMEYIDAPPLADRLVDRPEPVPVSEAVALADAILRALAAVHARGCLHRDLKPENILVDRTLHVTLIDFGLTIPLRSEDASAEVTAEGAGVGTAEYMAPELWEGALDLDRRADLYAVGAILFEMLAGSPPFWGPRPVVREGHMSRRPPRIGAPSREPSVLSAVEEVVSRCLAKERRERFDTADELRAALDAALREAPTLRCTRPGPPAAAPGAPAAAPETPAAAPGAPAAAPGPPAAAPAGDPRGDRVTVGLLFFDTTLDMAALQARLKALGGQLGRASAGRCAAVFAYDVSENPARHARRAAEELLRLGVCERARVDLAPVLVQIKRDGTRRFLSPLFSRAERFPAAGDPVGVAIAPAAAAVLHDLPDTARSGARSSSSGPLSLPSGAPSASRHDAPAPMAPSLPSSAPSLSSDALSLSSGPLSLSSDALSLSSGPLSLSSDALSLSSGPLSLSSDALSLSSGPLSLSSDAPALSSDAASAARHDVPDALDPDTWPLFGRDVVLAALAESALAAAAEGVPTVVSVIAEPGLGKSHLARALLARLAAAVPGARVLALRALEPALGHADQALAELLERVLDLPPGPPRDGGAALLRERLAPTSGDLMPAVALTLGWVTPGAEGAPLRAALRRLDAAPGALRTALTVAAGGAVRRAAARTPLLVVVDDAHFAGDALLAALEYAALAGPRLSLWICALGRPELEQERRTWGDGAARRERHRLGPLDAASADALCRRLLLPVESPPESAVQQLVARAEAIPLLLVELLRGLRREGIVRKSPKGEAWYLATDELDRLPDLPLIEWLARRELDALAPALRSHARLIALLGDQVTLDEIKGLLGLLEREGADAEFPLDARVGTARLLAARVVVDHGAGRVGYRHALVRESVARAVPEAQRRRIHRAAAAYYAQGRPGLGEERRIAQLARHAGAAGLADLAAHSFFALAERARARHAYTDAERLYSRVLEQSAGEAGEAGEVSVDRRATYRGRGLMRYRIGRYHDALTDLSCARELAAQAGDVAERVELLLDEATALDWMDDFEASQARVEEARVEEARALPPNARSPLLEARLLLACGRSAFRFSRNDEAAALLERSAAIAEHLGDDGYETLVIALTLLGFLLAGIGRPDDARAALDRAVDLAESRGDQLQLGAALNVRALSAANCGDEDCLIADMERSLAVARELGQRSLELMGEYNLGEYLLLLDNAPAAEPHVLRALALDRAISGEPGRAVVALLEARLRFHRGEEEAARDAVAHIRALQAEARARGEAGALLSPSEDVLCSALELATAAAAEDAAWEVLEARAARFSLGQERIEVVEARSVSAARRGRREEALRQIDRALELSCRVPSAILRRLARRRADLEKGDHYVSLVYPEHERR</sequence>
<dbReference type="SMART" id="SM00382">
    <property type="entry name" value="AAA"/>
    <property type="match status" value="1"/>
</dbReference>
<dbReference type="PANTHER" id="PTHR43671">
    <property type="entry name" value="SERINE/THREONINE-PROTEIN KINASE NEK"/>
    <property type="match status" value="1"/>
</dbReference>
<dbReference type="PROSITE" id="PS50011">
    <property type="entry name" value="PROTEIN_KINASE_DOM"/>
    <property type="match status" value="1"/>
</dbReference>
<dbReference type="Gene3D" id="3.30.200.20">
    <property type="entry name" value="Phosphorylase Kinase, domain 1"/>
    <property type="match status" value="1"/>
</dbReference>
<keyword evidence="5" id="KW-0067">ATP-binding</keyword>
<evidence type="ECO:0000256" key="3">
    <source>
        <dbReference type="ARBA" id="ARBA00022741"/>
    </source>
</evidence>
<dbReference type="InterPro" id="IPR011009">
    <property type="entry name" value="Kinase-like_dom_sf"/>
</dbReference>
<evidence type="ECO:0000256" key="5">
    <source>
        <dbReference type="ARBA" id="ARBA00022840"/>
    </source>
</evidence>
<keyword evidence="3" id="KW-0547">Nucleotide-binding</keyword>
<dbReference type="SUPFAM" id="SSF56112">
    <property type="entry name" value="Protein kinase-like (PK-like)"/>
    <property type="match status" value="1"/>
</dbReference>
<dbReference type="PROSITE" id="PS00108">
    <property type="entry name" value="PROTEIN_KINASE_ST"/>
    <property type="match status" value="1"/>
</dbReference>
<feature type="region of interest" description="Disordered" evidence="6">
    <location>
        <begin position="503"/>
        <end position="546"/>
    </location>
</feature>
<dbReference type="CDD" id="cd14014">
    <property type="entry name" value="STKc_PknB_like"/>
    <property type="match status" value="1"/>
</dbReference>
<evidence type="ECO:0000259" key="7">
    <source>
        <dbReference type="PROSITE" id="PS50011"/>
    </source>
</evidence>
<evidence type="ECO:0000313" key="8">
    <source>
        <dbReference type="EMBL" id="AUX47364.1"/>
    </source>
</evidence>
<dbReference type="InterPro" id="IPR008271">
    <property type="entry name" value="Ser/Thr_kinase_AS"/>
</dbReference>
<dbReference type="InterPro" id="IPR019734">
    <property type="entry name" value="TPR_rpt"/>
</dbReference>
<organism evidence="8 9">
    <name type="scientific">Sorangium cellulosum</name>
    <name type="common">Polyangium cellulosum</name>
    <dbReference type="NCBI Taxonomy" id="56"/>
    <lineage>
        <taxon>Bacteria</taxon>
        <taxon>Pseudomonadati</taxon>
        <taxon>Myxococcota</taxon>
        <taxon>Polyangia</taxon>
        <taxon>Polyangiales</taxon>
        <taxon>Polyangiaceae</taxon>
        <taxon>Sorangium</taxon>
    </lineage>
</organism>
<evidence type="ECO:0000256" key="6">
    <source>
        <dbReference type="SAM" id="MobiDB-lite"/>
    </source>
</evidence>
<dbReference type="SMART" id="SM00220">
    <property type="entry name" value="S_TKc"/>
    <property type="match status" value="1"/>
</dbReference>
<evidence type="ECO:0000256" key="2">
    <source>
        <dbReference type="ARBA" id="ARBA00022679"/>
    </source>
</evidence>
<evidence type="ECO:0000256" key="1">
    <source>
        <dbReference type="ARBA" id="ARBA00012513"/>
    </source>
</evidence>
<feature type="region of interest" description="Disordered" evidence="6">
    <location>
        <begin position="330"/>
        <end position="376"/>
    </location>
</feature>
<dbReference type="EMBL" id="CP012673">
    <property type="protein sequence ID" value="AUX47364.1"/>
    <property type="molecule type" value="Genomic_DNA"/>
</dbReference>
<dbReference type="SUPFAM" id="SSF48452">
    <property type="entry name" value="TPR-like"/>
    <property type="match status" value="2"/>
</dbReference>
<dbReference type="PANTHER" id="PTHR43671:SF13">
    <property type="entry name" value="SERINE_THREONINE-PROTEIN KINASE NEK2"/>
    <property type="match status" value="1"/>
</dbReference>
<keyword evidence="4 8" id="KW-0418">Kinase</keyword>
<feature type="compositionally biased region" description="Low complexity" evidence="6">
    <location>
        <begin position="505"/>
        <end position="546"/>
    </location>
</feature>
<proteinExistence type="predicted"/>
<dbReference type="InterPro" id="IPR000719">
    <property type="entry name" value="Prot_kinase_dom"/>
</dbReference>
<reference evidence="8 9" key="1">
    <citation type="submission" date="2015-09" db="EMBL/GenBank/DDBJ databases">
        <title>Sorangium comparison.</title>
        <authorList>
            <person name="Zaburannyi N."/>
            <person name="Bunk B."/>
            <person name="Overmann J."/>
            <person name="Mueller R."/>
        </authorList>
    </citation>
    <scope>NUCLEOTIDE SEQUENCE [LARGE SCALE GENOMIC DNA]</scope>
    <source>
        <strain evidence="8 9">So ce26</strain>
    </source>
</reference>
<gene>
    <name evidence="8" type="ORF">SOCE26_088830</name>
</gene>
<dbReference type="Gene3D" id="1.25.40.10">
    <property type="entry name" value="Tetratricopeptide repeat domain"/>
    <property type="match status" value="1"/>
</dbReference>
<dbReference type="SMART" id="SM00028">
    <property type="entry name" value="TPR"/>
    <property type="match status" value="4"/>
</dbReference>
<name>A0A2L0F6Z0_SORCE</name>